<dbReference type="STRING" id="1163730.FFONT_0244"/>
<evidence type="ECO:0000256" key="2">
    <source>
        <dbReference type="ARBA" id="ARBA00022679"/>
    </source>
</evidence>
<feature type="binding site" evidence="5">
    <location>
        <position position="24"/>
    </location>
    <ligand>
        <name>phosphate</name>
        <dbReference type="ChEBI" id="CHEBI:43474"/>
    </ligand>
</feature>
<dbReference type="HOGENOM" id="CLU_054456_0_2_2"/>
<reference evidence="7 8" key="2">
    <citation type="journal article" date="2014" name="Extremophiles">
        <title>Analysis of the complete genome of Fervidococcus fontis confirms the distinct phylogenetic position of the order Fervidicoccales and suggests its environmental function.</title>
        <authorList>
            <person name="Lebedinsky A.V."/>
            <person name="Mardanov A.V."/>
            <person name="Kublanov I.V."/>
            <person name="Gumerov V.M."/>
            <person name="Beletsky A.V."/>
            <person name="Perevalova A.A."/>
            <person name="Bidzhieva S.Kh."/>
            <person name="Bonch-Osmolovskaya E.A."/>
            <person name="Skryabin K.G."/>
            <person name="Ravin N.V."/>
        </authorList>
    </citation>
    <scope>NUCLEOTIDE SEQUENCE [LARGE SCALE GENOMIC DNA]</scope>
    <source>
        <strain evidence="8">DSM 19380 / VKM B-2539 / Kam940</strain>
    </source>
</reference>
<dbReference type="HAMAP" id="MF_01963">
    <property type="entry name" value="MTAP"/>
    <property type="match status" value="1"/>
</dbReference>
<dbReference type="KEGG" id="ffo:FFONT_0244"/>
<dbReference type="InterPro" id="IPR018099">
    <property type="entry name" value="Purine_phosphorylase-2_CS"/>
</dbReference>
<dbReference type="Pfam" id="PF01048">
    <property type="entry name" value="PNP_UDP_1"/>
    <property type="match status" value="1"/>
</dbReference>
<dbReference type="EC" id="2.4.2.28" evidence="5"/>
<comment type="similarity">
    <text evidence="5">Belongs to the PNP/MTAP phosphorylase family. MTAP subfamily.</text>
</comment>
<sequence>MENWLNKTSSKIKEKADIAIIGGSGLYSAEFLEDAKELLINTPYGAPSDAFTIGTLKGKKVAFLPRHGKGHRIPPHKINYRANIWAIKQLGAKWVLSVSAVGSLRTDVKPGDFIVPDQFIDFTKSREYTFFDGPRVAHVSMAYPFCESLRRKVVETARKLNINIHTKGTYVCIEGPRFSTFAESRIWKEVFKADIVGMTLVPEVNLACEMELCYATLAMITDYDVWAERPVTADEVERVMSENVKKAREILYNLIPELPENPEENGGCSCCRSLNTALL</sequence>
<dbReference type="InParanoid" id="H9ZZS8"/>
<dbReference type="RefSeq" id="WP_014557384.1">
    <property type="nucleotide sequence ID" value="NC_017461.1"/>
</dbReference>
<keyword evidence="8" id="KW-1185">Reference proteome</keyword>
<dbReference type="eggNOG" id="arCOG01327">
    <property type="taxonomic scope" value="Archaea"/>
</dbReference>
<dbReference type="InterPro" id="IPR010044">
    <property type="entry name" value="MTAP"/>
</dbReference>
<dbReference type="PANTHER" id="PTHR42679">
    <property type="entry name" value="S-METHYL-5'-THIOADENOSINE PHOSPHORYLASE"/>
    <property type="match status" value="1"/>
</dbReference>
<accession>H9ZZS8</accession>
<keyword evidence="2 5" id="KW-0808">Transferase</keyword>
<evidence type="ECO:0000259" key="6">
    <source>
        <dbReference type="Pfam" id="PF01048"/>
    </source>
</evidence>
<dbReference type="GO" id="GO:0017061">
    <property type="term" value="F:S-methyl-5-thioadenosine phosphorylase activity"/>
    <property type="evidence" value="ECO:0007669"/>
    <property type="project" value="UniProtKB-UniRule"/>
</dbReference>
<dbReference type="Gene3D" id="3.40.50.1580">
    <property type="entry name" value="Nucleoside phosphorylase domain"/>
    <property type="match status" value="1"/>
</dbReference>
<dbReference type="AlphaFoldDB" id="H9ZZS8"/>
<evidence type="ECO:0000256" key="1">
    <source>
        <dbReference type="ARBA" id="ARBA00022676"/>
    </source>
</evidence>
<dbReference type="UniPathway" id="UPA00904">
    <property type="reaction ID" value="UER00873"/>
</dbReference>
<feature type="binding site" evidence="5">
    <location>
        <begin position="66"/>
        <end position="67"/>
    </location>
    <ligand>
        <name>phosphate</name>
        <dbReference type="ChEBI" id="CHEBI:43474"/>
    </ligand>
</feature>
<feature type="binding site" evidence="5">
    <location>
        <begin position="222"/>
        <end position="224"/>
    </location>
    <ligand>
        <name>substrate</name>
    </ligand>
</feature>
<comment type="pathway">
    <text evidence="5">Amino-acid biosynthesis; L-methionine biosynthesis via salvage pathway; S-methyl-5-thio-alpha-D-ribose 1-phosphate from S-methyl-5'-thioadenosine (phosphorylase route): step 1/1.</text>
</comment>
<dbReference type="PANTHER" id="PTHR42679:SF3">
    <property type="entry name" value="S-METHYL-5'-THIOADENOSINE PHOSPHORYLASE"/>
    <property type="match status" value="1"/>
</dbReference>
<evidence type="ECO:0000256" key="3">
    <source>
        <dbReference type="ARBA" id="ARBA00022726"/>
    </source>
</evidence>
<dbReference type="GO" id="GO:0019509">
    <property type="term" value="P:L-methionine salvage from methylthioadenosine"/>
    <property type="evidence" value="ECO:0007669"/>
    <property type="project" value="UniProtKB-UniRule"/>
</dbReference>
<dbReference type="GeneID" id="12449312"/>
<dbReference type="Proteomes" id="UP000007391">
    <property type="component" value="Chromosome"/>
</dbReference>
<keyword evidence="1 5" id="KW-0328">Glycosyltransferase</keyword>
<feature type="binding site" evidence="5">
    <location>
        <position position="198"/>
    </location>
    <ligand>
        <name>substrate</name>
    </ligand>
</feature>
<evidence type="ECO:0000313" key="8">
    <source>
        <dbReference type="Proteomes" id="UP000007391"/>
    </source>
</evidence>
<dbReference type="InterPro" id="IPR035994">
    <property type="entry name" value="Nucleoside_phosphorylase_sf"/>
</dbReference>
<feature type="binding site" evidence="5">
    <location>
        <position position="199"/>
    </location>
    <ligand>
        <name>phosphate</name>
        <dbReference type="ChEBI" id="CHEBI:43474"/>
    </ligand>
</feature>
<dbReference type="FunCoup" id="H9ZZS8">
    <property type="interactions" value="188"/>
</dbReference>
<name>H9ZZS8_FERFK</name>
<dbReference type="EMBL" id="CP003423">
    <property type="protein sequence ID" value="AFH42235.1"/>
    <property type="molecule type" value="Genomic_DNA"/>
</dbReference>
<dbReference type="FunFam" id="3.40.50.1580:FF:000012">
    <property type="entry name" value="Probable 6-oxopurine nucleoside phosphorylase"/>
    <property type="match status" value="1"/>
</dbReference>
<proteinExistence type="inferred from homology"/>
<feature type="site" description="Important for substrate specificity" evidence="5">
    <location>
        <position position="233"/>
    </location>
</feature>
<gene>
    <name evidence="5" type="primary">mtnP</name>
    <name evidence="7" type="ordered locus">FFONT_0244</name>
</gene>
<protein>
    <recommendedName>
        <fullName evidence="5">S-methyl-5'-thioadenosine phosphorylase</fullName>
        <ecNumber evidence="5">2.4.2.28</ecNumber>
    </recommendedName>
    <alternativeName>
        <fullName evidence="5">5'-methylthioadenosine phosphorylase</fullName>
        <shortName evidence="5">MTA phosphorylase</shortName>
        <shortName evidence="5">MTAP</shortName>
    </alternativeName>
</protein>
<dbReference type="OrthoDB" id="7681at2157"/>
<evidence type="ECO:0000256" key="5">
    <source>
        <dbReference type="HAMAP-Rule" id="MF_01963"/>
    </source>
</evidence>
<evidence type="ECO:0000256" key="4">
    <source>
        <dbReference type="ARBA" id="ARBA00063054"/>
    </source>
</evidence>
<dbReference type="InterPro" id="IPR000845">
    <property type="entry name" value="Nucleoside_phosphorylase_d"/>
</dbReference>
<dbReference type="NCBIfam" id="TIGR01694">
    <property type="entry name" value="MTAP"/>
    <property type="match status" value="1"/>
</dbReference>
<dbReference type="PROSITE" id="PS01240">
    <property type="entry name" value="PNP_MTAP_2"/>
    <property type="match status" value="1"/>
</dbReference>
<feature type="binding site" evidence="5">
    <location>
        <begin position="99"/>
        <end position="100"/>
    </location>
    <ligand>
        <name>phosphate</name>
        <dbReference type="ChEBI" id="CHEBI:43474"/>
    </ligand>
</feature>
<dbReference type="NCBIfam" id="NF006599">
    <property type="entry name" value="PRK09136.1"/>
    <property type="match status" value="1"/>
</dbReference>
<dbReference type="CDD" id="cd09010">
    <property type="entry name" value="MTAP_SsMTAPII_like_MTIP"/>
    <property type="match status" value="1"/>
</dbReference>
<dbReference type="SUPFAM" id="SSF53167">
    <property type="entry name" value="Purine and uridine phosphorylases"/>
    <property type="match status" value="1"/>
</dbReference>
<keyword evidence="3 5" id="KW-0660">Purine salvage</keyword>
<dbReference type="GO" id="GO:0006166">
    <property type="term" value="P:purine ribonucleoside salvage"/>
    <property type="evidence" value="ECO:0007669"/>
    <property type="project" value="UniProtKB-KW"/>
</dbReference>
<feature type="domain" description="Nucleoside phosphorylase" evidence="6">
    <location>
        <begin position="17"/>
        <end position="255"/>
    </location>
</feature>
<evidence type="ECO:0000313" key="7">
    <source>
        <dbReference type="EMBL" id="AFH42235.1"/>
    </source>
</evidence>
<dbReference type="GO" id="GO:0005829">
    <property type="term" value="C:cytosol"/>
    <property type="evidence" value="ECO:0007669"/>
    <property type="project" value="TreeGrafter"/>
</dbReference>
<feature type="site" description="Important for substrate specificity" evidence="5">
    <location>
        <position position="179"/>
    </location>
</feature>
<comment type="subunit">
    <text evidence="4 5">Homohexamer. Dimer of a homotrimer.</text>
</comment>
<reference evidence="8" key="1">
    <citation type="submission" date="2012-03" db="EMBL/GenBank/DDBJ databases">
        <title>Fervidicoccus fontis complete genome analysis confirms its distinct phylogenetic position and predicts its environmental function.</title>
        <authorList>
            <person name="Lebedinsky A.V."/>
            <person name="Mardanov A.V."/>
            <person name="Gumerov V.M."/>
            <person name="Beletsky A.V."/>
            <person name="Kublanov I.V."/>
            <person name="Perevalova A.A."/>
            <person name="Bonch-Osmolovskaya E.A."/>
            <person name="Ravin N.V."/>
            <person name="Skryabin K.G."/>
        </authorList>
    </citation>
    <scope>NUCLEOTIDE SEQUENCE [LARGE SCALE GENOMIC DNA]</scope>
    <source>
        <strain evidence="8">DSM 19380 / VKM B-2539 / Kam940</strain>
    </source>
</reference>
<comment type="function">
    <text evidence="5">Catalyzes the reversible phosphorylation of S-methyl-5'-thioadenosine (MTA) to adenine and 5-methylthioribose-1-phosphate. Involved in the breakdown of MTA, a major by-product of polyamine biosynthesis. Responsible for the first step in the methionine salvage pathway after MTA has been generated from S-adenosylmethionine. Has broad substrate specificity with 6-aminopurine nucleosides as preferred substrates.</text>
</comment>
<comment type="catalytic activity">
    <reaction evidence="5">
        <text>S-methyl-5'-thioadenosine + phosphate = 5-(methylsulfanyl)-alpha-D-ribose 1-phosphate + adenine</text>
        <dbReference type="Rhea" id="RHEA:11852"/>
        <dbReference type="ChEBI" id="CHEBI:16708"/>
        <dbReference type="ChEBI" id="CHEBI:17509"/>
        <dbReference type="ChEBI" id="CHEBI:43474"/>
        <dbReference type="ChEBI" id="CHEBI:58533"/>
        <dbReference type="EC" id="2.4.2.28"/>
    </reaction>
</comment>
<dbReference type="NCBIfam" id="NF006334">
    <property type="entry name" value="PRK08564.1"/>
    <property type="match status" value="1"/>
</dbReference>
<organism evidence="7 8">
    <name type="scientific">Fervidicoccus fontis (strain DSM 19380 / JCM 18336 / VKM B-2539 / Kam940)</name>
    <dbReference type="NCBI Taxonomy" id="1163730"/>
    <lineage>
        <taxon>Archaea</taxon>
        <taxon>Thermoproteota</taxon>
        <taxon>Thermoprotei</taxon>
        <taxon>Fervidicoccales</taxon>
        <taxon>Fervidicoccaceae</taxon>
        <taxon>Fervidicoccus</taxon>
    </lineage>
</organism>